<dbReference type="PANTHER" id="PTHR45947:SF14">
    <property type="entry name" value="SLL1723 PROTEIN"/>
    <property type="match status" value="1"/>
</dbReference>
<evidence type="ECO:0000256" key="1">
    <source>
        <dbReference type="ARBA" id="ARBA00022676"/>
    </source>
</evidence>
<evidence type="ECO:0000313" key="6">
    <source>
        <dbReference type="Proteomes" id="UP000469943"/>
    </source>
</evidence>
<feature type="domain" description="Glycosyltransferase subfamily 4-like N-terminal" evidence="4">
    <location>
        <begin position="63"/>
        <end position="230"/>
    </location>
</feature>
<dbReference type="PANTHER" id="PTHR45947">
    <property type="entry name" value="SULFOQUINOVOSYL TRANSFERASE SQD2"/>
    <property type="match status" value="1"/>
</dbReference>
<evidence type="ECO:0000256" key="2">
    <source>
        <dbReference type="ARBA" id="ARBA00022679"/>
    </source>
</evidence>
<name>A0A7K3TB24_9BIFI</name>
<feature type="domain" description="Glycosyl transferase family 1" evidence="3">
    <location>
        <begin position="240"/>
        <end position="357"/>
    </location>
</feature>
<dbReference type="Proteomes" id="UP000469943">
    <property type="component" value="Unassembled WGS sequence"/>
</dbReference>
<reference evidence="5 6" key="1">
    <citation type="submission" date="2019-10" db="EMBL/GenBank/DDBJ databases">
        <title>Bifidobacterium from non-human primates.</title>
        <authorList>
            <person name="Modesto M."/>
        </authorList>
    </citation>
    <scope>NUCLEOTIDE SEQUENCE [LARGE SCALE GENOMIC DNA]</scope>
    <source>
        <strain evidence="5 6">TREM</strain>
    </source>
</reference>
<evidence type="ECO:0000259" key="3">
    <source>
        <dbReference type="Pfam" id="PF00534"/>
    </source>
</evidence>
<dbReference type="AlphaFoldDB" id="A0A7K3TB24"/>
<dbReference type="EMBL" id="WHZX01000001">
    <property type="protein sequence ID" value="NEG70853.1"/>
    <property type="molecule type" value="Genomic_DNA"/>
</dbReference>
<dbReference type="InterPro" id="IPR001296">
    <property type="entry name" value="Glyco_trans_1"/>
</dbReference>
<evidence type="ECO:0000313" key="5">
    <source>
        <dbReference type="EMBL" id="NEG70853.1"/>
    </source>
</evidence>
<dbReference type="OrthoDB" id="9790710at2"/>
<dbReference type="InterPro" id="IPR028098">
    <property type="entry name" value="Glyco_trans_4-like_N"/>
</dbReference>
<accession>A0A7K3TB24</accession>
<sequence length="428" mass="47700">MSAPCDGGVGPMRYVTISQWSRETRGSGGTVCERRLVVHVGEGGTMTADRPIRIMQWGMFGSIGGIERFMMDLYRNMDRDLVQFDFLAAHDAPKLAFEEEIADYGGRIFRVQYSQSESAYQARHSLLRVYHEHPDIIGVHVHACFPYAYPLVVARACGIRLRILHAHGAFAAQSGQDMRSRVAAMVRDRLVRGQIDRYPSRYCACSDTAAAFMFPDKPYVWVKNGIDTARFRFDNAVRQSVRHRYAIDEDTDVLGFCGYLTDAKRPLFALEAFARYRSMRPKSRMMVIGNGSVSGMKSRMAALGLPDDAVLFMGGDRSDVNQLYQAMDGFIVPSKHEAFPTVLVEAQCAGLPCVASREAVTGQATVTDLLRFCSLSDDARTWARVLREGVARRVDRASYASRVAAAGFDMRATAAMLQRIYLTEGGRS</sequence>
<dbReference type="Gene3D" id="3.40.50.2000">
    <property type="entry name" value="Glycogen Phosphorylase B"/>
    <property type="match status" value="2"/>
</dbReference>
<keyword evidence="2 5" id="KW-0808">Transferase</keyword>
<proteinExistence type="predicted"/>
<dbReference type="GO" id="GO:1901137">
    <property type="term" value="P:carbohydrate derivative biosynthetic process"/>
    <property type="evidence" value="ECO:0007669"/>
    <property type="project" value="UniProtKB-ARBA"/>
</dbReference>
<dbReference type="GO" id="GO:0016757">
    <property type="term" value="F:glycosyltransferase activity"/>
    <property type="evidence" value="ECO:0007669"/>
    <property type="project" value="UniProtKB-KW"/>
</dbReference>
<evidence type="ECO:0000259" key="4">
    <source>
        <dbReference type="Pfam" id="PF13439"/>
    </source>
</evidence>
<dbReference type="Pfam" id="PF13439">
    <property type="entry name" value="Glyco_transf_4"/>
    <property type="match status" value="1"/>
</dbReference>
<dbReference type="SUPFAM" id="SSF53756">
    <property type="entry name" value="UDP-Glycosyltransferase/glycogen phosphorylase"/>
    <property type="match status" value="1"/>
</dbReference>
<dbReference type="Pfam" id="PF00534">
    <property type="entry name" value="Glycos_transf_1"/>
    <property type="match status" value="1"/>
</dbReference>
<comment type="caution">
    <text evidence="5">The sequence shown here is derived from an EMBL/GenBank/DDBJ whole genome shotgun (WGS) entry which is preliminary data.</text>
</comment>
<dbReference type="InterPro" id="IPR050194">
    <property type="entry name" value="Glycosyltransferase_grp1"/>
</dbReference>
<protein>
    <submittedName>
        <fullName evidence="5">Glycosyltransferase</fullName>
    </submittedName>
</protein>
<organism evidence="5 6">
    <name type="scientific">Bifidobacterium ramosum</name>
    <dbReference type="NCBI Taxonomy" id="1798158"/>
    <lineage>
        <taxon>Bacteria</taxon>
        <taxon>Bacillati</taxon>
        <taxon>Actinomycetota</taxon>
        <taxon>Actinomycetes</taxon>
        <taxon>Bifidobacteriales</taxon>
        <taxon>Bifidobacteriaceae</taxon>
        <taxon>Bifidobacterium</taxon>
    </lineage>
</organism>
<gene>
    <name evidence="5" type="ORF">GFD24_01135</name>
</gene>
<keyword evidence="1" id="KW-0328">Glycosyltransferase</keyword>